<accession>A0A060IEP7</accession>
<reference evidence="11" key="2">
    <citation type="submission" date="2014-03" db="EMBL/GenBank/DDBJ databases">
        <authorList>
            <person name="Yuan Y.-W."/>
            <person name="Sagawa J.M."/>
            <person name="Frost L."/>
            <person name="Vela J.P."/>
            <person name="Bradshaw H.D.Jr."/>
        </authorList>
    </citation>
    <scope>NUCLEOTIDE SEQUENCE</scope>
</reference>
<dbReference type="InterPro" id="IPR015495">
    <property type="entry name" value="Myb_TF_plants"/>
</dbReference>
<sequence>MEKKKVLGLGVRKGSWTKEEDSLLRKCVETYGAGKWHLIPPRAGLNRCRKSCRLRWLNYLRPNLKRGKFDKDEVDLIVRLHKLLGNRWSCIAGRIPGRTANDVKNFWNTHFKRKKKPSSSAAATTESSRRSVVVKTITERNIIRPQPTTFSNRCRSDIQQLMTKTNETNDDDKNPKINKNPSSSSSSSSDHSPLLRECGPVNDDRNRINGDDDHQNDPKKKDPFIQSSSSQDQADEEDEYVRWWRDLLKMTEKDGATPLLFSENPIFGDQYDANNYAIDDGLIRGLCMDVDVWDLLSSHDH</sequence>
<feature type="domain" description="HTH myb-type" evidence="10">
    <location>
        <begin position="11"/>
        <end position="64"/>
    </location>
</feature>
<dbReference type="Pfam" id="PF00249">
    <property type="entry name" value="Myb_DNA-binding"/>
    <property type="match status" value="2"/>
</dbReference>
<protein>
    <submittedName>
        <fullName evidence="11">Anthocyanin-activating R2R3 MYB transcription factor</fullName>
    </submittedName>
</protein>
<evidence type="ECO:0000256" key="4">
    <source>
        <dbReference type="ARBA" id="ARBA00023125"/>
    </source>
</evidence>
<reference evidence="11" key="1">
    <citation type="journal article" date="2014" name="New Phytol.">
        <title>Transcriptional control of floral anthocyanin pigmentation in monkeyflowers (Mimulus).</title>
        <authorList>
            <person name="Yuan Y.W."/>
            <person name="Sagawa J.M."/>
            <person name="Frost L."/>
            <person name="Vela J.P."/>
            <person name="Bradshaw H.D.Jr."/>
        </authorList>
    </citation>
    <scope>NUCLEOTIDE SEQUENCE</scope>
</reference>
<gene>
    <name evidence="11" type="primary">PELAN</name>
</gene>
<proteinExistence type="predicted"/>
<dbReference type="EMBL" id="KJ595587">
    <property type="protein sequence ID" value="AIC32300.1"/>
    <property type="molecule type" value="Genomic_DNA"/>
</dbReference>
<dbReference type="AlphaFoldDB" id="A0A060IEP7"/>
<dbReference type="PROSITE" id="PS50090">
    <property type="entry name" value="MYB_LIKE"/>
    <property type="match status" value="2"/>
</dbReference>
<evidence type="ECO:0000259" key="9">
    <source>
        <dbReference type="PROSITE" id="PS50090"/>
    </source>
</evidence>
<evidence type="ECO:0000256" key="5">
    <source>
        <dbReference type="ARBA" id="ARBA00023159"/>
    </source>
</evidence>
<dbReference type="PANTHER" id="PTHR47999:SF24">
    <property type="entry name" value="TRANSCRIPTION FACTOR MYB90"/>
    <property type="match status" value="1"/>
</dbReference>
<feature type="compositionally biased region" description="Low complexity" evidence="8">
    <location>
        <begin position="177"/>
        <end position="192"/>
    </location>
</feature>
<evidence type="ECO:0000259" key="10">
    <source>
        <dbReference type="PROSITE" id="PS51294"/>
    </source>
</evidence>
<comment type="subcellular location">
    <subcellularLocation>
        <location evidence="1">Nucleus</location>
    </subcellularLocation>
</comment>
<feature type="domain" description="Myb-like" evidence="9">
    <location>
        <begin position="8"/>
        <end position="60"/>
    </location>
</feature>
<keyword evidence="5" id="KW-0010">Activator</keyword>
<evidence type="ECO:0000256" key="1">
    <source>
        <dbReference type="ARBA" id="ARBA00004123"/>
    </source>
</evidence>
<dbReference type="SMART" id="SM00717">
    <property type="entry name" value="SANT"/>
    <property type="match status" value="2"/>
</dbReference>
<name>A0A060IEP7_9LAMI</name>
<feature type="domain" description="HTH myb-type" evidence="10">
    <location>
        <begin position="65"/>
        <end position="115"/>
    </location>
</feature>
<evidence type="ECO:0000313" key="11">
    <source>
        <dbReference type="EMBL" id="AIC32300.1"/>
    </source>
</evidence>
<dbReference type="FunFam" id="1.10.10.60:FF:000218">
    <property type="entry name" value="Myb transcription factor"/>
    <property type="match status" value="1"/>
</dbReference>
<evidence type="ECO:0000256" key="8">
    <source>
        <dbReference type="SAM" id="MobiDB-lite"/>
    </source>
</evidence>
<feature type="domain" description="Myb-like" evidence="9">
    <location>
        <begin position="61"/>
        <end position="111"/>
    </location>
</feature>
<evidence type="ECO:0000256" key="2">
    <source>
        <dbReference type="ARBA" id="ARBA00022737"/>
    </source>
</evidence>
<evidence type="ECO:0000256" key="3">
    <source>
        <dbReference type="ARBA" id="ARBA00023015"/>
    </source>
</evidence>
<dbReference type="GO" id="GO:0080090">
    <property type="term" value="P:regulation of primary metabolic process"/>
    <property type="evidence" value="ECO:0007669"/>
    <property type="project" value="UniProtKB-ARBA"/>
</dbReference>
<keyword evidence="4" id="KW-0238">DNA-binding</keyword>
<dbReference type="InterPro" id="IPR009057">
    <property type="entry name" value="Homeodomain-like_sf"/>
</dbReference>
<dbReference type="InterPro" id="IPR017930">
    <property type="entry name" value="Myb_dom"/>
</dbReference>
<keyword evidence="3" id="KW-0805">Transcription regulation</keyword>
<evidence type="ECO:0000256" key="7">
    <source>
        <dbReference type="ARBA" id="ARBA00023242"/>
    </source>
</evidence>
<feature type="compositionally biased region" description="Basic and acidic residues" evidence="8">
    <location>
        <begin position="202"/>
        <end position="223"/>
    </location>
</feature>
<dbReference type="PANTHER" id="PTHR47999">
    <property type="entry name" value="TRANSCRIPTION FACTOR MYB8-RELATED-RELATED"/>
    <property type="match status" value="1"/>
</dbReference>
<dbReference type="GO" id="GO:0003677">
    <property type="term" value="F:DNA binding"/>
    <property type="evidence" value="ECO:0007669"/>
    <property type="project" value="UniProtKB-KW"/>
</dbReference>
<dbReference type="Gene3D" id="1.10.10.60">
    <property type="entry name" value="Homeodomain-like"/>
    <property type="match status" value="2"/>
</dbReference>
<feature type="region of interest" description="Disordered" evidence="8">
    <location>
        <begin position="164"/>
        <end position="237"/>
    </location>
</feature>
<dbReference type="GO" id="GO:0005634">
    <property type="term" value="C:nucleus"/>
    <property type="evidence" value="ECO:0007669"/>
    <property type="project" value="UniProtKB-SubCell"/>
</dbReference>
<keyword evidence="7" id="KW-0539">Nucleus</keyword>
<dbReference type="PROSITE" id="PS51294">
    <property type="entry name" value="HTH_MYB"/>
    <property type="match status" value="2"/>
</dbReference>
<dbReference type="CDD" id="cd00167">
    <property type="entry name" value="SANT"/>
    <property type="match status" value="2"/>
</dbReference>
<dbReference type="SUPFAM" id="SSF46689">
    <property type="entry name" value="Homeodomain-like"/>
    <property type="match status" value="1"/>
</dbReference>
<dbReference type="InterPro" id="IPR001005">
    <property type="entry name" value="SANT/Myb"/>
</dbReference>
<organism evidence="11">
    <name type="scientific">Erythranthe cardinalis</name>
    <dbReference type="NCBI Taxonomy" id="188299"/>
    <lineage>
        <taxon>Eukaryota</taxon>
        <taxon>Viridiplantae</taxon>
        <taxon>Streptophyta</taxon>
        <taxon>Embryophyta</taxon>
        <taxon>Tracheophyta</taxon>
        <taxon>Spermatophyta</taxon>
        <taxon>Magnoliopsida</taxon>
        <taxon>eudicotyledons</taxon>
        <taxon>Gunneridae</taxon>
        <taxon>Pentapetalae</taxon>
        <taxon>asterids</taxon>
        <taxon>lamiids</taxon>
        <taxon>Lamiales</taxon>
        <taxon>Phrymaceae</taxon>
        <taxon>Erythranthe</taxon>
    </lineage>
</organism>
<evidence type="ECO:0000256" key="6">
    <source>
        <dbReference type="ARBA" id="ARBA00023163"/>
    </source>
</evidence>
<keyword evidence="6" id="KW-0804">Transcription</keyword>
<keyword evidence="2" id="KW-0677">Repeat</keyword>